<name>A0A1H6C7J3_9VIBR</name>
<dbReference type="Proteomes" id="UP000236721">
    <property type="component" value="Unassembled WGS sequence"/>
</dbReference>
<evidence type="ECO:0000313" key="2">
    <source>
        <dbReference type="Proteomes" id="UP000236721"/>
    </source>
</evidence>
<evidence type="ECO:0000313" key="1">
    <source>
        <dbReference type="EMBL" id="SEG68931.1"/>
    </source>
</evidence>
<proteinExistence type="predicted"/>
<dbReference type="EMBL" id="FNVG01000032">
    <property type="protein sequence ID" value="SEG68931.1"/>
    <property type="molecule type" value="Genomic_DNA"/>
</dbReference>
<organism evidence="1 2">
    <name type="scientific">Vibrio hangzhouensis</name>
    <dbReference type="NCBI Taxonomy" id="462991"/>
    <lineage>
        <taxon>Bacteria</taxon>
        <taxon>Pseudomonadati</taxon>
        <taxon>Pseudomonadota</taxon>
        <taxon>Gammaproteobacteria</taxon>
        <taxon>Vibrionales</taxon>
        <taxon>Vibrionaceae</taxon>
        <taxon>Vibrio</taxon>
    </lineage>
</organism>
<dbReference type="RefSeq" id="WP_103882263.1">
    <property type="nucleotide sequence ID" value="NZ_FNVG01000032.1"/>
</dbReference>
<protein>
    <submittedName>
        <fullName evidence="1">Uncharacterized protein</fullName>
    </submittedName>
</protein>
<reference evidence="2" key="1">
    <citation type="submission" date="2016-10" db="EMBL/GenBank/DDBJ databases">
        <authorList>
            <person name="Varghese N."/>
            <person name="Submissions S."/>
        </authorList>
    </citation>
    <scope>NUCLEOTIDE SEQUENCE [LARGE SCALE GENOMIC DNA]</scope>
    <source>
        <strain evidence="2">CGMCC 1.7062</strain>
    </source>
</reference>
<gene>
    <name evidence="1" type="ORF">SAMN04488244_13242</name>
</gene>
<sequence length="89" mass="10146">MDCSSLAICMNINGSNITLAWGPNKSKQQCLDEYHSIAADLNAKSYVLMLKDHRDSSLEKPISSRQARELIDEWQDIQNGLNQDLDIHW</sequence>
<dbReference type="AlphaFoldDB" id="A0A1H6C7J3"/>
<dbReference type="OrthoDB" id="5876358at2"/>
<keyword evidence="2" id="KW-1185">Reference proteome</keyword>
<accession>A0A1H6C7J3</accession>